<feature type="compositionally biased region" description="Low complexity" evidence="8">
    <location>
        <begin position="153"/>
        <end position="167"/>
    </location>
</feature>
<feature type="compositionally biased region" description="Acidic residues" evidence="8">
    <location>
        <begin position="421"/>
        <end position="434"/>
    </location>
</feature>
<comment type="similarity">
    <text evidence="2">Belongs to the EMX homeobox family.</text>
</comment>
<dbReference type="InterPro" id="IPR009057">
    <property type="entry name" value="Homeodomain-like_sf"/>
</dbReference>
<dbReference type="PRINTS" id="PR00024">
    <property type="entry name" value="HOMEOBOX"/>
</dbReference>
<dbReference type="GO" id="GO:0005634">
    <property type="term" value="C:nucleus"/>
    <property type="evidence" value="ECO:0007669"/>
    <property type="project" value="UniProtKB-SubCell"/>
</dbReference>
<gene>
    <name evidence="10" type="ORF">PYX00_004195</name>
</gene>
<dbReference type="GO" id="GO:0007420">
    <property type="term" value="P:brain development"/>
    <property type="evidence" value="ECO:0007669"/>
    <property type="project" value="TreeGrafter"/>
</dbReference>
<evidence type="ECO:0000256" key="2">
    <source>
        <dbReference type="ARBA" id="ARBA00007397"/>
    </source>
</evidence>
<proteinExistence type="inferred from homology"/>
<evidence type="ECO:0000256" key="8">
    <source>
        <dbReference type="SAM" id="MobiDB-lite"/>
    </source>
</evidence>
<dbReference type="FunFam" id="1.10.10.60:FF:000081">
    <property type="entry name" value="Empty spiracles homeobox 2"/>
    <property type="match status" value="1"/>
</dbReference>
<evidence type="ECO:0000256" key="4">
    <source>
        <dbReference type="ARBA" id="ARBA00023155"/>
    </source>
</evidence>
<evidence type="ECO:0000256" key="3">
    <source>
        <dbReference type="ARBA" id="ARBA00023125"/>
    </source>
</evidence>
<organism evidence="10">
    <name type="scientific">Menopon gallinae</name>
    <name type="common">poultry shaft louse</name>
    <dbReference type="NCBI Taxonomy" id="328185"/>
    <lineage>
        <taxon>Eukaryota</taxon>
        <taxon>Metazoa</taxon>
        <taxon>Ecdysozoa</taxon>
        <taxon>Arthropoda</taxon>
        <taxon>Hexapoda</taxon>
        <taxon>Insecta</taxon>
        <taxon>Pterygota</taxon>
        <taxon>Neoptera</taxon>
        <taxon>Paraneoptera</taxon>
        <taxon>Psocodea</taxon>
        <taxon>Troctomorpha</taxon>
        <taxon>Phthiraptera</taxon>
        <taxon>Amblycera</taxon>
        <taxon>Menoponidae</taxon>
        <taxon>Menopon</taxon>
    </lineage>
</organism>
<feature type="compositionally biased region" description="Low complexity" evidence="8">
    <location>
        <begin position="404"/>
        <end position="418"/>
    </location>
</feature>
<dbReference type="InterPro" id="IPR000047">
    <property type="entry name" value="HTH_motif"/>
</dbReference>
<dbReference type="Pfam" id="PF00046">
    <property type="entry name" value="Homeodomain"/>
    <property type="match status" value="1"/>
</dbReference>
<protein>
    <recommendedName>
        <fullName evidence="9">Homeobox domain-containing protein</fullName>
    </recommendedName>
</protein>
<feature type="region of interest" description="Disordered" evidence="8">
    <location>
        <begin position="62"/>
        <end position="187"/>
    </location>
</feature>
<dbReference type="InterPro" id="IPR017970">
    <property type="entry name" value="Homeobox_CS"/>
</dbReference>
<dbReference type="GO" id="GO:0000981">
    <property type="term" value="F:DNA-binding transcription factor activity, RNA polymerase II-specific"/>
    <property type="evidence" value="ECO:0007669"/>
    <property type="project" value="InterPro"/>
</dbReference>
<comment type="subcellular location">
    <subcellularLocation>
        <location evidence="1 6 7">Nucleus</location>
    </subcellularLocation>
</comment>
<evidence type="ECO:0000256" key="5">
    <source>
        <dbReference type="ARBA" id="ARBA00023242"/>
    </source>
</evidence>
<evidence type="ECO:0000256" key="1">
    <source>
        <dbReference type="ARBA" id="ARBA00004123"/>
    </source>
</evidence>
<comment type="caution">
    <text evidence="10">The sequence shown here is derived from an EMBL/GenBank/DDBJ whole genome shotgun (WGS) entry which is preliminary data.</text>
</comment>
<keyword evidence="5 6" id="KW-0539">Nucleus</keyword>
<keyword evidence="4 6" id="KW-0371">Homeobox</keyword>
<dbReference type="PROSITE" id="PS00027">
    <property type="entry name" value="HOMEOBOX_1"/>
    <property type="match status" value="1"/>
</dbReference>
<dbReference type="CDD" id="cd00086">
    <property type="entry name" value="homeodomain"/>
    <property type="match status" value="1"/>
</dbReference>
<dbReference type="InterPro" id="IPR050877">
    <property type="entry name" value="EMX-VAX-Noto_Homeobox_TFs"/>
</dbReference>
<feature type="region of interest" description="Disordered" evidence="8">
    <location>
        <begin position="367"/>
        <end position="434"/>
    </location>
</feature>
<feature type="DNA-binding region" description="Homeobox" evidence="6">
    <location>
        <begin position="315"/>
        <end position="374"/>
    </location>
</feature>
<feature type="compositionally biased region" description="Polar residues" evidence="8">
    <location>
        <begin position="107"/>
        <end position="126"/>
    </location>
</feature>
<dbReference type="AlphaFoldDB" id="A0AAW2I398"/>
<dbReference type="InterPro" id="IPR020479">
    <property type="entry name" value="HD_metazoa"/>
</dbReference>
<evidence type="ECO:0000256" key="7">
    <source>
        <dbReference type="RuleBase" id="RU000682"/>
    </source>
</evidence>
<dbReference type="GO" id="GO:0030182">
    <property type="term" value="P:neuron differentiation"/>
    <property type="evidence" value="ECO:0007669"/>
    <property type="project" value="TreeGrafter"/>
</dbReference>
<evidence type="ECO:0000313" key="10">
    <source>
        <dbReference type="EMBL" id="KAL0276679.1"/>
    </source>
</evidence>
<feature type="domain" description="Homeobox" evidence="9">
    <location>
        <begin position="313"/>
        <end position="373"/>
    </location>
</feature>
<dbReference type="PANTHER" id="PTHR24339:SF28">
    <property type="entry name" value="E5-RELATED"/>
    <property type="match status" value="1"/>
</dbReference>
<keyword evidence="3 6" id="KW-0238">DNA-binding</keyword>
<dbReference type="EMBL" id="JARGDH010000002">
    <property type="protein sequence ID" value="KAL0276679.1"/>
    <property type="molecule type" value="Genomic_DNA"/>
</dbReference>
<dbReference type="PRINTS" id="PR00031">
    <property type="entry name" value="HTHREPRESSR"/>
</dbReference>
<sequence>MMPLAPIPMMSVPTKPKIGFSIDSIVGGTGLSSNRIQYPINNKIDRTYEKTILTDLKLDSFKAQGKKVRSRSPSPKDEDEDEETINPGSPASDDLANRSPTDLRFNGSRSPDPSPTNLMVKSSAFRSDSPRYGRKSPSPQRTAEQDITKFENSLQSNSPRSSISPGSAERTSLSPKNTLIRPSALPPGGGVPFGGDVGAALKGIYLPDPMVHGVGHPGHHHHPHPLALAAAAQHFQAAGLAAAIAQHQQPSGFMPGAPPGHLPPGHPAHHGPHAPPRDTYPLYPWLLSRHGRIFPHRFPGGPDIPGFLLQPFRKPKRIRTAFSPSQLLKLEHAFEKNHYVVGAERKQLAQSLSLTETQVKVWFQNRRTKHKRMQQEEEAKAQQQQQQAASNKNSHHVNKWKQETQGTSQSTTGTDGTQYIEYDEDEIASSGDEA</sequence>
<dbReference type="SUPFAM" id="SSF46689">
    <property type="entry name" value="Homeodomain-like"/>
    <property type="match status" value="1"/>
</dbReference>
<name>A0AAW2I398_9NEOP</name>
<accession>A0AAW2I398</accession>
<dbReference type="SMART" id="SM00389">
    <property type="entry name" value="HOX"/>
    <property type="match status" value="1"/>
</dbReference>
<dbReference type="Gene3D" id="1.10.10.60">
    <property type="entry name" value="Homeodomain-like"/>
    <property type="match status" value="1"/>
</dbReference>
<dbReference type="GO" id="GO:0000978">
    <property type="term" value="F:RNA polymerase II cis-regulatory region sequence-specific DNA binding"/>
    <property type="evidence" value="ECO:0007669"/>
    <property type="project" value="TreeGrafter"/>
</dbReference>
<evidence type="ECO:0000259" key="9">
    <source>
        <dbReference type="PROSITE" id="PS50071"/>
    </source>
</evidence>
<dbReference type="PROSITE" id="PS50071">
    <property type="entry name" value="HOMEOBOX_2"/>
    <property type="match status" value="1"/>
</dbReference>
<reference evidence="10" key="1">
    <citation type="journal article" date="2024" name="Gigascience">
        <title>Chromosome-level genome of the poultry shaft louse Menopon gallinae provides insight into the host-switching and adaptive evolution of parasitic lice.</title>
        <authorList>
            <person name="Xu Y."/>
            <person name="Ma L."/>
            <person name="Liu S."/>
            <person name="Liang Y."/>
            <person name="Liu Q."/>
            <person name="He Z."/>
            <person name="Tian L."/>
            <person name="Duan Y."/>
            <person name="Cai W."/>
            <person name="Li H."/>
            <person name="Song F."/>
        </authorList>
    </citation>
    <scope>NUCLEOTIDE SEQUENCE</scope>
    <source>
        <strain evidence="10">Cailab_2023a</strain>
    </source>
</reference>
<evidence type="ECO:0000256" key="6">
    <source>
        <dbReference type="PROSITE-ProRule" id="PRU00108"/>
    </source>
</evidence>
<dbReference type="InterPro" id="IPR001356">
    <property type="entry name" value="HD"/>
</dbReference>
<dbReference type="PANTHER" id="PTHR24339">
    <property type="entry name" value="HOMEOBOX PROTEIN EMX-RELATED"/>
    <property type="match status" value="1"/>
</dbReference>